<dbReference type="AlphaFoldDB" id="A0A8H6FFL1"/>
<keyword evidence="2" id="KW-1185">Reference proteome</keyword>
<protein>
    <submittedName>
        <fullName evidence="1">Uncharacterized protein</fullName>
    </submittedName>
</protein>
<gene>
    <name evidence="1" type="ORF">HO173_012544</name>
</gene>
<name>A0A8H6FFL1_9LECA</name>
<accession>A0A8H6FFL1</accession>
<comment type="caution">
    <text evidence="1">The sequence shown here is derived from an EMBL/GenBank/DDBJ whole genome shotgun (WGS) entry which is preliminary data.</text>
</comment>
<dbReference type="GeneID" id="59294178"/>
<dbReference type="EMBL" id="JACCJC010000093">
    <property type="protein sequence ID" value="KAF6226054.1"/>
    <property type="molecule type" value="Genomic_DNA"/>
</dbReference>
<evidence type="ECO:0000313" key="1">
    <source>
        <dbReference type="EMBL" id="KAF6226054.1"/>
    </source>
</evidence>
<reference evidence="1 2" key="1">
    <citation type="journal article" date="2020" name="Genomics">
        <title>Complete, high-quality genomes from long-read metagenomic sequencing of two wolf lichen thalli reveals enigmatic genome architecture.</title>
        <authorList>
            <person name="McKenzie S.K."/>
            <person name="Walston R.F."/>
            <person name="Allen J.L."/>
        </authorList>
    </citation>
    <scope>NUCLEOTIDE SEQUENCE [LARGE SCALE GENOMIC DNA]</scope>
    <source>
        <strain evidence="1">WasteWater2</strain>
    </source>
</reference>
<dbReference type="RefSeq" id="XP_037158721.1">
    <property type="nucleotide sequence ID" value="XM_037314413.1"/>
</dbReference>
<dbReference type="Proteomes" id="UP000578531">
    <property type="component" value="Unassembled WGS sequence"/>
</dbReference>
<evidence type="ECO:0000313" key="2">
    <source>
        <dbReference type="Proteomes" id="UP000578531"/>
    </source>
</evidence>
<proteinExistence type="predicted"/>
<sequence length="167" mass="18881">MVEEFHHAVDARPTDQGSWEYAGPGQGDAFAATPQNVAYFLAGTRTEDVKEDTIWYMNWPMKQSGVSRRGPKRDHVVSSRDNFTINSRPIIANLRPPIIDISFLLPFYLSTFSPQSLLQHLSYSHDLAFTAVQETSIPAHPIFAFQIPPPLLSIKRYLQTAKAYPTF</sequence>
<organism evidence="1 2">
    <name type="scientific">Letharia columbiana</name>
    <dbReference type="NCBI Taxonomy" id="112416"/>
    <lineage>
        <taxon>Eukaryota</taxon>
        <taxon>Fungi</taxon>
        <taxon>Dikarya</taxon>
        <taxon>Ascomycota</taxon>
        <taxon>Pezizomycotina</taxon>
        <taxon>Lecanoromycetes</taxon>
        <taxon>OSLEUM clade</taxon>
        <taxon>Lecanoromycetidae</taxon>
        <taxon>Lecanorales</taxon>
        <taxon>Lecanorineae</taxon>
        <taxon>Parmeliaceae</taxon>
        <taxon>Letharia</taxon>
    </lineage>
</organism>